<dbReference type="Pfam" id="PF05708">
    <property type="entry name" value="Peptidase_C92"/>
    <property type="match status" value="1"/>
</dbReference>
<proteinExistence type="predicted"/>
<protein>
    <submittedName>
        <fullName evidence="1">Lipo-like protein</fullName>
    </submittedName>
</protein>
<evidence type="ECO:0000313" key="2">
    <source>
        <dbReference type="Proteomes" id="UP000238196"/>
    </source>
</evidence>
<reference evidence="1 2" key="1">
    <citation type="submission" date="2018-02" db="EMBL/GenBank/DDBJ databases">
        <title>novel marine gammaproteobacteria from coastal saline agro ecosystem.</title>
        <authorList>
            <person name="Krishnan R."/>
            <person name="Ramesh Kumar N."/>
        </authorList>
    </citation>
    <scope>NUCLEOTIDE SEQUENCE [LARGE SCALE GENOMIC DNA]</scope>
    <source>
        <strain evidence="1 2">228</strain>
    </source>
</reference>
<gene>
    <name evidence="1" type="ORF">C4K68_11725</name>
</gene>
<name>A0A2S5KQF7_9PROT</name>
<accession>A0A2S5KQF7</accession>
<sequence>MFISERIGYWLARYLSKPREEAVNIATSRPELLRKTLRKGDVLLVEGTSRISTTIKYLTQSTWSHAALYIGKEEAASIHSASASADYSGELPVLIEADVLEGVRVVPLSMYSHLHTRICRPVGLSAEEVDEVVRFARSRIGQHYDLKNIFDLARYLVTVPPIPTYWRRYFLQLGSGDPTKAICSSLIAQAFQSMNYPILPRVSKITWQDKRGRVRTEEVLHRRDPSLYVPRDFDVSPYFRVVKPAIEQGFDPHNLTWARSEQGDRPLPEFDLEN</sequence>
<comment type="caution">
    <text evidence="1">The sequence shown here is derived from an EMBL/GenBank/DDBJ whole genome shotgun (WGS) entry which is preliminary data.</text>
</comment>
<organism evidence="1 2">
    <name type="scientific">Proteobacteria bacterium 228</name>
    <dbReference type="NCBI Taxonomy" id="2083153"/>
    <lineage>
        <taxon>Bacteria</taxon>
        <taxon>Pseudomonadati</taxon>
        <taxon>Pseudomonadota</taxon>
    </lineage>
</organism>
<dbReference type="EMBL" id="PRLP01000035">
    <property type="protein sequence ID" value="PPC77084.1"/>
    <property type="molecule type" value="Genomic_DNA"/>
</dbReference>
<dbReference type="InterPro" id="IPR038765">
    <property type="entry name" value="Papain-like_cys_pep_sf"/>
</dbReference>
<dbReference type="AlphaFoldDB" id="A0A2S5KQF7"/>
<dbReference type="SUPFAM" id="SSF54001">
    <property type="entry name" value="Cysteine proteinases"/>
    <property type="match status" value="1"/>
</dbReference>
<dbReference type="InterPro" id="IPR024453">
    <property type="entry name" value="Peptidase_C92"/>
</dbReference>
<dbReference type="Proteomes" id="UP000238196">
    <property type="component" value="Unassembled WGS sequence"/>
</dbReference>
<evidence type="ECO:0000313" key="1">
    <source>
        <dbReference type="EMBL" id="PPC77084.1"/>
    </source>
</evidence>
<dbReference type="OrthoDB" id="1550427at2"/>
<dbReference type="Gene3D" id="3.90.1720.10">
    <property type="entry name" value="endopeptidase domain like (from Nostoc punctiforme)"/>
    <property type="match status" value="1"/>
</dbReference>